<sequence length="119" mass="14082">MTSWISEIYYFFVEDGLLCKYYELTSVKRRNLRQCQVVVPLSLWKQFLQEYHDSRLSGHIATGRTFLRLQDKYYWPTMLRDVKEYCTSCASCALGRRVHNVKAYLSPLDLATRPFKVLG</sequence>
<dbReference type="STRING" id="35525.A0A162NQA1"/>
<organism evidence="3 4">
    <name type="scientific">Daphnia magna</name>
    <dbReference type="NCBI Taxonomy" id="35525"/>
    <lineage>
        <taxon>Eukaryota</taxon>
        <taxon>Metazoa</taxon>
        <taxon>Ecdysozoa</taxon>
        <taxon>Arthropoda</taxon>
        <taxon>Crustacea</taxon>
        <taxon>Branchiopoda</taxon>
        <taxon>Diplostraca</taxon>
        <taxon>Cladocera</taxon>
        <taxon>Anomopoda</taxon>
        <taxon>Daphniidae</taxon>
        <taxon>Daphnia</taxon>
    </lineage>
</organism>
<dbReference type="Gene3D" id="1.10.340.70">
    <property type="match status" value="1"/>
</dbReference>
<comment type="caution">
    <text evidence="3">The sequence shown here is derived from an EMBL/GenBank/DDBJ whole genome shotgun (WGS) entry which is preliminary data.</text>
</comment>
<keyword evidence="4" id="KW-1185">Reference proteome</keyword>
<accession>A0A162NQA1</accession>
<evidence type="ECO:0000256" key="1">
    <source>
        <dbReference type="ARBA" id="ARBA00012493"/>
    </source>
</evidence>
<dbReference type="InterPro" id="IPR050951">
    <property type="entry name" value="Retrovirus_Pol_polyprotein"/>
</dbReference>
<evidence type="ECO:0000259" key="2">
    <source>
        <dbReference type="Pfam" id="PF17921"/>
    </source>
</evidence>
<gene>
    <name evidence="3" type="ORF">APZ42_015720</name>
</gene>
<evidence type="ECO:0000313" key="3">
    <source>
        <dbReference type="EMBL" id="KZS18180.1"/>
    </source>
</evidence>
<dbReference type="FunFam" id="1.10.340.70:FF:000001">
    <property type="entry name" value="Retrovirus-related Pol polyprotein from transposon gypsy-like Protein"/>
    <property type="match status" value="1"/>
</dbReference>
<dbReference type="InterPro" id="IPR041588">
    <property type="entry name" value="Integrase_H2C2"/>
</dbReference>
<dbReference type="Pfam" id="PF17921">
    <property type="entry name" value="Integrase_H2C2"/>
    <property type="match status" value="1"/>
</dbReference>
<feature type="domain" description="Integrase zinc-binding" evidence="2">
    <location>
        <begin position="39"/>
        <end position="94"/>
    </location>
</feature>
<reference evidence="3 4" key="1">
    <citation type="submission" date="2016-03" db="EMBL/GenBank/DDBJ databases">
        <title>EvidentialGene: Evidence-directed Construction of Genes on Genomes.</title>
        <authorList>
            <person name="Gilbert D.G."/>
            <person name="Choi J.-H."/>
            <person name="Mockaitis K."/>
            <person name="Colbourne J."/>
            <person name="Pfrender M."/>
        </authorList>
    </citation>
    <scope>NUCLEOTIDE SEQUENCE [LARGE SCALE GENOMIC DNA]</scope>
    <source>
        <strain evidence="3 4">Xinb3</strain>
        <tissue evidence="3">Complete organism</tissue>
    </source>
</reference>
<dbReference type="PANTHER" id="PTHR37984">
    <property type="entry name" value="PROTEIN CBG26694"/>
    <property type="match status" value="1"/>
</dbReference>
<dbReference type="EMBL" id="LRGB01000560">
    <property type="protein sequence ID" value="KZS18180.1"/>
    <property type="molecule type" value="Genomic_DNA"/>
</dbReference>
<name>A0A162NQA1_9CRUS</name>
<dbReference type="PANTHER" id="PTHR37984:SF15">
    <property type="entry name" value="INTEGRASE CATALYTIC DOMAIN-CONTAINING PROTEIN"/>
    <property type="match status" value="1"/>
</dbReference>
<dbReference type="AlphaFoldDB" id="A0A162NQA1"/>
<dbReference type="GO" id="GO:0003964">
    <property type="term" value="F:RNA-directed DNA polymerase activity"/>
    <property type="evidence" value="ECO:0007669"/>
    <property type="project" value="UniProtKB-EC"/>
</dbReference>
<evidence type="ECO:0000313" key="4">
    <source>
        <dbReference type="Proteomes" id="UP000076858"/>
    </source>
</evidence>
<proteinExistence type="predicted"/>
<dbReference type="EC" id="2.7.7.49" evidence="1"/>
<protein>
    <recommendedName>
        <fullName evidence="1">RNA-directed DNA polymerase</fullName>
        <ecNumber evidence="1">2.7.7.49</ecNumber>
    </recommendedName>
</protein>
<dbReference type="Proteomes" id="UP000076858">
    <property type="component" value="Unassembled WGS sequence"/>
</dbReference>